<dbReference type="EMBL" id="JAGIZQ010000004">
    <property type="protein sequence ID" value="KAH6632719.1"/>
    <property type="molecule type" value="Genomic_DNA"/>
</dbReference>
<organism evidence="1 2">
    <name type="scientific">Chaetomium tenue</name>
    <dbReference type="NCBI Taxonomy" id="1854479"/>
    <lineage>
        <taxon>Eukaryota</taxon>
        <taxon>Fungi</taxon>
        <taxon>Dikarya</taxon>
        <taxon>Ascomycota</taxon>
        <taxon>Pezizomycotina</taxon>
        <taxon>Sordariomycetes</taxon>
        <taxon>Sordariomycetidae</taxon>
        <taxon>Sordariales</taxon>
        <taxon>Chaetomiaceae</taxon>
        <taxon>Chaetomium</taxon>
    </lineage>
</organism>
<sequence length="477" mass="50996">MSTRKEEMGQTRTPATSASPSVGQANEQAMLTKRHVVDDEIEFISSNPVKKRRLTEQKHGEAPQEPMKPPLLNPPPPPPPPPPPSPALPPSCPPPLSQTTFVANPTTPAPTQTLAADRRHSMCDANQTRGNSLPVFKKFFFPQSPALAQTHPPRRSEAISPKQLPQPYRAPPEADADIAHPSLPVPSPSSTNSVTLDQISCLDFNGTPTNSPGFDVSQVFSADGGIMGSVGFGNAVSQTHAPAPITPTNTHSLVPPMTHLSSENSLALSMATLQKQNTTKRHFPSRHPAAENTVARQPPPMPVIKNTTKPPCLHCARIRFIQNPINHQLNFIPPLGSVHNHNNHNNSGPIPHPAPTSHPTPPPHPTSYPRPHYNHHHHHQHDHHQPSATQSPSLPPTHPNKNTPNGGPNSLLHDMAQAIQASFPYTQVAARQGMTPETVAEVLSSLVVVPLLLRGGGSGGGHGGGGGRFSGLPPRSS</sequence>
<comment type="caution">
    <text evidence="1">The sequence shown here is derived from an EMBL/GenBank/DDBJ whole genome shotgun (WGS) entry which is preliminary data.</text>
</comment>
<dbReference type="Proteomes" id="UP000724584">
    <property type="component" value="Unassembled WGS sequence"/>
</dbReference>
<gene>
    <name evidence="1" type="ORF">F5144DRAFT_593420</name>
</gene>
<name>A0ACB7P917_9PEZI</name>
<reference evidence="1 2" key="1">
    <citation type="journal article" date="2021" name="Nat. Commun.">
        <title>Genetic determinants of endophytism in the Arabidopsis root mycobiome.</title>
        <authorList>
            <person name="Mesny F."/>
            <person name="Miyauchi S."/>
            <person name="Thiergart T."/>
            <person name="Pickel B."/>
            <person name="Atanasova L."/>
            <person name="Karlsson M."/>
            <person name="Huettel B."/>
            <person name="Barry K.W."/>
            <person name="Haridas S."/>
            <person name="Chen C."/>
            <person name="Bauer D."/>
            <person name="Andreopoulos W."/>
            <person name="Pangilinan J."/>
            <person name="LaButti K."/>
            <person name="Riley R."/>
            <person name="Lipzen A."/>
            <person name="Clum A."/>
            <person name="Drula E."/>
            <person name="Henrissat B."/>
            <person name="Kohler A."/>
            <person name="Grigoriev I.V."/>
            <person name="Martin F.M."/>
            <person name="Hacquard S."/>
        </authorList>
    </citation>
    <scope>NUCLEOTIDE SEQUENCE [LARGE SCALE GENOMIC DNA]</scope>
    <source>
        <strain evidence="1 2">MPI-SDFR-AT-0079</strain>
    </source>
</reference>
<evidence type="ECO:0000313" key="2">
    <source>
        <dbReference type="Proteomes" id="UP000724584"/>
    </source>
</evidence>
<keyword evidence="2" id="KW-1185">Reference proteome</keyword>
<proteinExistence type="predicted"/>
<evidence type="ECO:0000313" key="1">
    <source>
        <dbReference type="EMBL" id="KAH6632719.1"/>
    </source>
</evidence>
<accession>A0ACB7P917</accession>
<protein>
    <submittedName>
        <fullName evidence="1">Uncharacterized protein</fullName>
    </submittedName>
</protein>